<accession>A0A445N0P6</accession>
<evidence type="ECO:0008006" key="2">
    <source>
        <dbReference type="Google" id="ProtNLM"/>
    </source>
</evidence>
<protein>
    <recommendedName>
        <fullName evidence="2">DUF1573 domain-containing protein</fullName>
    </recommendedName>
</protein>
<dbReference type="Gene3D" id="2.60.40.10">
    <property type="entry name" value="Immunoglobulins"/>
    <property type="match status" value="1"/>
</dbReference>
<organism evidence="1">
    <name type="scientific">uncultured Desulfobacterium sp</name>
    <dbReference type="NCBI Taxonomy" id="201089"/>
    <lineage>
        <taxon>Bacteria</taxon>
        <taxon>Pseudomonadati</taxon>
        <taxon>Thermodesulfobacteriota</taxon>
        <taxon>Desulfobacteria</taxon>
        <taxon>Desulfobacterales</taxon>
        <taxon>Desulfobacteriaceae</taxon>
        <taxon>Desulfobacterium</taxon>
        <taxon>environmental samples</taxon>
    </lineage>
</organism>
<sequence length="152" mass="16507">MRHKMIIWTGLIFYLGIFICAHADDFPEVVREKSAESGSPAFSGPFAVVKESNFNFKSILEGTIVIHDFIIENTGNALLKIIKVNTICGCTTADYTKEIPPGATGSITLSCNSAGYAGKIFSKTIIVYTNDAKQREITLVIEGEVTPLALTD</sequence>
<reference evidence="1" key="1">
    <citation type="submission" date="2018-01" db="EMBL/GenBank/DDBJ databases">
        <authorList>
            <person name="Regsiter A."/>
            <person name="William W."/>
        </authorList>
    </citation>
    <scope>NUCLEOTIDE SEQUENCE</scope>
    <source>
        <strain evidence="1">TRIP AH-1</strain>
    </source>
</reference>
<dbReference type="InterPro" id="IPR013783">
    <property type="entry name" value="Ig-like_fold"/>
</dbReference>
<dbReference type="InterPro" id="IPR011467">
    <property type="entry name" value="DUF1573"/>
</dbReference>
<dbReference type="NCBIfam" id="NF041425">
    <property type="entry name" value="OS_HP2_seleno"/>
    <property type="match status" value="1"/>
</dbReference>
<dbReference type="PANTHER" id="PTHR37833:SF1">
    <property type="entry name" value="SIGNAL PEPTIDE PROTEIN"/>
    <property type="match status" value="1"/>
</dbReference>
<gene>
    <name evidence="1" type="ORF">PITCH_A520021</name>
</gene>
<dbReference type="AlphaFoldDB" id="A0A445N0P6"/>
<dbReference type="PANTHER" id="PTHR37833">
    <property type="entry name" value="LIPOPROTEIN-RELATED"/>
    <property type="match status" value="1"/>
</dbReference>
<dbReference type="Pfam" id="PF07610">
    <property type="entry name" value="DUF1573"/>
    <property type="match status" value="1"/>
</dbReference>
<evidence type="ECO:0000313" key="1">
    <source>
        <dbReference type="EMBL" id="SPD75316.1"/>
    </source>
</evidence>
<dbReference type="EMBL" id="OJIN01000195">
    <property type="protein sequence ID" value="SPD75316.1"/>
    <property type="molecule type" value="Genomic_DNA"/>
</dbReference>
<proteinExistence type="predicted"/>
<name>A0A445N0P6_9BACT</name>